<evidence type="ECO:0000256" key="1">
    <source>
        <dbReference type="SAM" id="MobiDB-lite"/>
    </source>
</evidence>
<evidence type="ECO:0000259" key="2">
    <source>
        <dbReference type="Pfam" id="PF18291"/>
    </source>
</evidence>
<dbReference type="RefSeq" id="WP_074760685.1">
    <property type="nucleotide sequence ID" value="NZ_FNRF01000002.1"/>
</dbReference>
<dbReference type="AlphaFoldDB" id="A0A1H4AH39"/>
<protein>
    <recommendedName>
        <fullName evidence="2">HU domain-containing protein</fullName>
    </recommendedName>
</protein>
<feature type="compositionally biased region" description="Gly residues" evidence="1">
    <location>
        <begin position="192"/>
        <end position="203"/>
    </location>
</feature>
<dbReference type="EMBL" id="FNRF01000002">
    <property type="protein sequence ID" value="SEA35196.1"/>
    <property type="molecule type" value="Genomic_DNA"/>
</dbReference>
<evidence type="ECO:0000313" key="4">
    <source>
        <dbReference type="Proteomes" id="UP000182257"/>
    </source>
</evidence>
<feature type="region of interest" description="Disordered" evidence="1">
    <location>
        <begin position="173"/>
        <end position="212"/>
    </location>
</feature>
<feature type="domain" description="HU" evidence="2">
    <location>
        <begin position="12"/>
        <end position="120"/>
    </location>
</feature>
<dbReference type="Proteomes" id="UP000182257">
    <property type="component" value="Unassembled WGS sequence"/>
</dbReference>
<accession>A0A1H4AH39</accession>
<feature type="compositionally biased region" description="Low complexity" evidence="1">
    <location>
        <begin position="179"/>
        <end position="191"/>
    </location>
</feature>
<proteinExistence type="predicted"/>
<dbReference type="OrthoDB" id="1072756at2"/>
<gene>
    <name evidence="3" type="ORF">SAMN05216462_1215</name>
</gene>
<dbReference type="InterPro" id="IPR041607">
    <property type="entry name" value="HU-HIG"/>
</dbReference>
<organism evidence="3 4">
    <name type="scientific">Xylanibacter ruminicola</name>
    <name type="common">Prevotella ruminicola</name>
    <dbReference type="NCBI Taxonomy" id="839"/>
    <lineage>
        <taxon>Bacteria</taxon>
        <taxon>Pseudomonadati</taxon>
        <taxon>Bacteroidota</taxon>
        <taxon>Bacteroidia</taxon>
        <taxon>Bacteroidales</taxon>
        <taxon>Prevotellaceae</taxon>
        <taxon>Xylanibacter</taxon>
    </lineage>
</organism>
<sequence>MATNEIKLGINLRQNKNARNTGYGKYYPEIDTQTTLSLRGFAKHMSDHGSIYSLDIIEGVLKKITQCLPELISQGVPVRMEPLGTFLPTCDVEKPILSIAAMENADPNEVVKGVHIRFLPYGVENDNITSRRFKQEYCSLEFRNIVDTVKVTVDGKEKKVTTLKPIATAIAEFKSGQEASAPSTGGSSQPSTGGGNTGGGNGGGDDDESYGD</sequence>
<dbReference type="Pfam" id="PF18291">
    <property type="entry name" value="HU-HIG"/>
    <property type="match status" value="1"/>
</dbReference>
<evidence type="ECO:0000313" key="3">
    <source>
        <dbReference type="EMBL" id="SEA35196.1"/>
    </source>
</evidence>
<reference evidence="3 4" key="1">
    <citation type="submission" date="2016-10" db="EMBL/GenBank/DDBJ databases">
        <authorList>
            <person name="de Groot N.N."/>
        </authorList>
    </citation>
    <scope>NUCLEOTIDE SEQUENCE [LARGE SCALE GENOMIC DNA]</scope>
    <source>
        <strain evidence="3 4">D31d</strain>
    </source>
</reference>
<name>A0A1H4AH39_XYLRU</name>